<feature type="signal peptide" evidence="1">
    <location>
        <begin position="1"/>
        <end position="24"/>
    </location>
</feature>
<evidence type="ECO:0000313" key="2">
    <source>
        <dbReference type="EMBL" id="KAG2428332.1"/>
    </source>
</evidence>
<protein>
    <submittedName>
        <fullName evidence="2">Uncharacterized protein</fullName>
    </submittedName>
</protein>
<comment type="caution">
    <text evidence="2">The sequence shown here is derived from an EMBL/GenBank/DDBJ whole genome shotgun (WGS) entry which is preliminary data.</text>
</comment>
<evidence type="ECO:0000256" key="1">
    <source>
        <dbReference type="SAM" id="SignalP"/>
    </source>
</evidence>
<keyword evidence="3" id="KW-1185">Reference proteome</keyword>
<dbReference type="Proteomes" id="UP000650467">
    <property type="component" value="Unassembled WGS sequence"/>
</dbReference>
<dbReference type="EMBL" id="JAEHOC010000035">
    <property type="protein sequence ID" value="KAG2428332.1"/>
    <property type="molecule type" value="Genomic_DNA"/>
</dbReference>
<name>A0A835SJI5_CHLIN</name>
<sequence length="171" mass="17746">MKRSSYFICACALVLLATSASVHASTTTAAAAHHVARRRLGASCAPPDATGTVCTMDFEEFTLPASFSETQYAADLGITFLPGTTKLFGAIGTGGSFTLQATNPTPQMAPTFNTKFVNPDGTGSNNDVVLSVPENSCISVPAGFNFASLYASVACQEQSPCVKAGDANYNR</sequence>
<gene>
    <name evidence="2" type="ORF">HXX76_010479</name>
</gene>
<reference evidence="2" key="1">
    <citation type="journal article" date="2020" name="bioRxiv">
        <title>Comparative genomics of Chlamydomonas.</title>
        <authorList>
            <person name="Craig R.J."/>
            <person name="Hasan A.R."/>
            <person name="Ness R.W."/>
            <person name="Keightley P.D."/>
        </authorList>
    </citation>
    <scope>NUCLEOTIDE SEQUENCE</scope>
    <source>
        <strain evidence="2">SAG 7.73</strain>
    </source>
</reference>
<feature type="chain" id="PRO_5033061478" evidence="1">
    <location>
        <begin position="25"/>
        <end position="171"/>
    </location>
</feature>
<organism evidence="2 3">
    <name type="scientific">Chlamydomonas incerta</name>
    <dbReference type="NCBI Taxonomy" id="51695"/>
    <lineage>
        <taxon>Eukaryota</taxon>
        <taxon>Viridiplantae</taxon>
        <taxon>Chlorophyta</taxon>
        <taxon>core chlorophytes</taxon>
        <taxon>Chlorophyceae</taxon>
        <taxon>CS clade</taxon>
        <taxon>Chlamydomonadales</taxon>
        <taxon>Chlamydomonadaceae</taxon>
        <taxon>Chlamydomonas</taxon>
    </lineage>
</organism>
<accession>A0A835SJI5</accession>
<keyword evidence="1" id="KW-0732">Signal</keyword>
<dbReference type="AlphaFoldDB" id="A0A835SJI5"/>
<evidence type="ECO:0000313" key="3">
    <source>
        <dbReference type="Proteomes" id="UP000650467"/>
    </source>
</evidence>
<proteinExistence type="predicted"/>